<feature type="region of interest" description="Disordered" evidence="1">
    <location>
        <begin position="221"/>
        <end position="262"/>
    </location>
</feature>
<evidence type="ECO:0000313" key="3">
    <source>
        <dbReference type="Proteomes" id="UP000698800"/>
    </source>
</evidence>
<dbReference type="Pfam" id="PF10446">
    <property type="entry name" value="DUF2457"/>
    <property type="match status" value="1"/>
</dbReference>
<dbReference type="EMBL" id="JAGHQL010000051">
    <property type="protein sequence ID" value="KAH0542579.1"/>
    <property type="molecule type" value="Genomic_DNA"/>
</dbReference>
<dbReference type="Proteomes" id="UP000698800">
    <property type="component" value="Unassembled WGS sequence"/>
</dbReference>
<comment type="caution">
    <text evidence="2">The sequence shown here is derived from an EMBL/GenBank/DDBJ whole genome shotgun (WGS) entry which is preliminary data.</text>
</comment>
<reference evidence="2" key="1">
    <citation type="submission" date="2021-03" db="EMBL/GenBank/DDBJ databases">
        <title>Comparative genomics and phylogenomic investigation of the class Geoglossomycetes provide insights into ecological specialization and systematics.</title>
        <authorList>
            <person name="Melie T."/>
            <person name="Pirro S."/>
            <person name="Miller A.N."/>
            <person name="Quandt A."/>
        </authorList>
    </citation>
    <scope>NUCLEOTIDE SEQUENCE</scope>
    <source>
        <strain evidence="2">GBOQ0MN5Z8</strain>
    </source>
</reference>
<organism evidence="2 3">
    <name type="scientific">Glutinoglossum americanum</name>
    <dbReference type="NCBI Taxonomy" id="1670608"/>
    <lineage>
        <taxon>Eukaryota</taxon>
        <taxon>Fungi</taxon>
        <taxon>Dikarya</taxon>
        <taxon>Ascomycota</taxon>
        <taxon>Pezizomycotina</taxon>
        <taxon>Geoglossomycetes</taxon>
        <taxon>Geoglossales</taxon>
        <taxon>Geoglossaceae</taxon>
        <taxon>Glutinoglossum</taxon>
    </lineage>
</organism>
<protein>
    <submittedName>
        <fullName evidence="2">Uncharacterized protein</fullName>
    </submittedName>
</protein>
<dbReference type="InterPro" id="IPR018853">
    <property type="entry name" value="DUF2457"/>
</dbReference>
<evidence type="ECO:0000313" key="2">
    <source>
        <dbReference type="EMBL" id="KAH0542579.1"/>
    </source>
</evidence>
<name>A0A9P8IE29_9PEZI</name>
<evidence type="ECO:0000256" key="1">
    <source>
        <dbReference type="SAM" id="MobiDB-lite"/>
    </source>
</evidence>
<keyword evidence="3" id="KW-1185">Reference proteome</keyword>
<feature type="region of interest" description="Disordered" evidence="1">
    <location>
        <begin position="365"/>
        <end position="472"/>
    </location>
</feature>
<dbReference type="AlphaFoldDB" id="A0A9P8IE29"/>
<accession>A0A9P8IE29</accession>
<feature type="compositionally biased region" description="Polar residues" evidence="1">
    <location>
        <begin position="73"/>
        <end position="89"/>
    </location>
</feature>
<feature type="compositionally biased region" description="Pro residues" evidence="1">
    <location>
        <begin position="594"/>
        <end position="607"/>
    </location>
</feature>
<feature type="compositionally biased region" description="Polar residues" evidence="1">
    <location>
        <begin position="400"/>
        <end position="409"/>
    </location>
</feature>
<feature type="compositionally biased region" description="Basic residues" evidence="1">
    <location>
        <begin position="544"/>
        <end position="573"/>
    </location>
</feature>
<sequence length="754" mass="83171">MACVGDEELATDADEPPDELIRLIYPQWPHHLMSDTEYHKSSVLNFERRKSLLTQALTGLESSSIGQPRENLTRGTSTASTCSNTSVAGLTSDGGVTGPSRTNTPSPPLLPNMYPAPIGLLHHTKPLVPIHTISSQDPNDLVVSHASGANVAGTVQESKVEAGLGRKRCISFACARKSSGGLSGETKPEVTPPKTVVVFGSQGSGDPVSVAPRRPCMVKFACPTREQDTPRANRSGRSRLSSPPPPSVQHLRDVGGSRPRIHHDSEATIKPASPVKSIAAPFNPFVDSDIDLERSESTRFHEFASFVDEEEEWMHEPTAHRRKITVDDVLLKEKAIRKMGEEAEEEALQDLEDEELDELASNADNLENDDASDDGNETDDEEGFADSDDESDAGSFWTPGRTTAATSTDSVEHIRPKSHRSSSETSIESMIRQGEAPNVSSESPFGQRKHRQVKIRPGTPDLPDSTDFVCGTLDEDRPLEDAYLSCMKERIRQKHIPIPQDIDPSFPTSEPEDEDELGTLSRNSEEHLWISGQLDDYDDGPVTGHRRSTTKRRSPHHSPKRLHSPPATKRGRVHQSPTPRHLFHSPPAQRRIHSPPPTRRVRSPPPTRRASIAISPKRRAGGPHVHFDGLAARPGLTHTKSLPRTPNPFRHQYVESRKIPAGTSFETSISGTHLNFHGRGAIDIVKGLERKRQRRREKLLHKWCHRAGKDKERKPEPGQGAEKMKELGLVKAGKGKGGFRFNVGQQEAQYMLSV</sequence>
<feature type="region of interest" description="Disordered" evidence="1">
    <location>
        <begin position="495"/>
        <end position="648"/>
    </location>
</feature>
<feature type="compositionally biased region" description="Acidic residues" evidence="1">
    <location>
        <begin position="366"/>
        <end position="392"/>
    </location>
</feature>
<dbReference type="OrthoDB" id="2011769at2759"/>
<feature type="compositionally biased region" description="Low complexity" evidence="1">
    <location>
        <begin position="423"/>
        <end position="432"/>
    </location>
</feature>
<proteinExistence type="predicted"/>
<feature type="region of interest" description="Disordered" evidence="1">
    <location>
        <begin position="64"/>
        <end position="110"/>
    </location>
</feature>
<gene>
    <name evidence="2" type="ORF">FGG08_003084</name>
</gene>